<keyword evidence="2" id="KW-1185">Reference proteome</keyword>
<protein>
    <submittedName>
        <fullName evidence="1">Uncharacterized protein</fullName>
    </submittedName>
</protein>
<reference evidence="1 2" key="1">
    <citation type="journal article" date="2019" name="Mol. Ecol. Resour.">
        <title>Chromosome-level genome assembly of Triplophysa tibetana, a fish adapted to the harsh high-altitude environment of the Tibetan Plateau.</title>
        <authorList>
            <person name="Yang X."/>
            <person name="Liu H."/>
            <person name="Ma Z."/>
            <person name="Zou Y."/>
            <person name="Zou M."/>
            <person name="Mao Y."/>
            <person name="Li X."/>
            <person name="Wang H."/>
            <person name="Chen T."/>
            <person name="Wang W."/>
            <person name="Yang R."/>
        </authorList>
    </citation>
    <scope>NUCLEOTIDE SEQUENCE [LARGE SCALE GENOMIC DNA]</scope>
    <source>
        <strain evidence="1">TTIB1903HZAU</strain>
        <tissue evidence="1">Muscle</tissue>
    </source>
</reference>
<evidence type="ECO:0000313" key="2">
    <source>
        <dbReference type="Proteomes" id="UP000324632"/>
    </source>
</evidence>
<gene>
    <name evidence="1" type="ORF">E1301_Tti001571</name>
</gene>
<proteinExistence type="predicted"/>
<dbReference type="Proteomes" id="UP000324632">
    <property type="component" value="Chromosome 8"/>
</dbReference>
<comment type="caution">
    <text evidence="1">The sequence shown here is derived from an EMBL/GenBank/DDBJ whole genome shotgun (WGS) entry which is preliminary data.</text>
</comment>
<organism evidence="1 2">
    <name type="scientific">Triplophysa tibetana</name>
    <dbReference type="NCBI Taxonomy" id="1572043"/>
    <lineage>
        <taxon>Eukaryota</taxon>
        <taxon>Metazoa</taxon>
        <taxon>Chordata</taxon>
        <taxon>Craniata</taxon>
        <taxon>Vertebrata</taxon>
        <taxon>Euteleostomi</taxon>
        <taxon>Actinopterygii</taxon>
        <taxon>Neopterygii</taxon>
        <taxon>Teleostei</taxon>
        <taxon>Ostariophysi</taxon>
        <taxon>Cypriniformes</taxon>
        <taxon>Nemacheilidae</taxon>
        <taxon>Triplophysa</taxon>
    </lineage>
</organism>
<dbReference type="EMBL" id="SOYY01000008">
    <property type="protein sequence ID" value="KAA0717835.1"/>
    <property type="molecule type" value="Genomic_DNA"/>
</dbReference>
<evidence type="ECO:0000313" key="1">
    <source>
        <dbReference type="EMBL" id="KAA0717835.1"/>
    </source>
</evidence>
<sequence>MGPVNIYPSAFSAHTERALNCNGRSTKSLLVHYCGGLSAGFPPHISMQTAHHSSIVWAAAVAANRKGGIAAIDVMQQGMGVQHTPPVMPVGPPSHHLVPGPVVGARQLLGCCALEMSSGEGGGARRFFCQRAIEESTKAVLREGGWPGAAEDLLGAEDDPRAEVVCG</sequence>
<dbReference type="AlphaFoldDB" id="A0A5A9P851"/>
<accession>A0A5A9P851</accession>
<name>A0A5A9P851_9TELE</name>